<dbReference type="AlphaFoldDB" id="A0A2U3D0P8"/>
<evidence type="ECO:0000256" key="2">
    <source>
        <dbReference type="SAM" id="SignalP"/>
    </source>
</evidence>
<keyword evidence="2" id="KW-0732">Signal</keyword>
<feature type="region of interest" description="Disordered" evidence="1">
    <location>
        <begin position="175"/>
        <end position="215"/>
    </location>
</feature>
<dbReference type="EMBL" id="MPDK01000046">
    <property type="protein sequence ID" value="PWI54871.1"/>
    <property type="molecule type" value="Genomic_DNA"/>
</dbReference>
<feature type="signal peptide" evidence="2">
    <location>
        <begin position="1"/>
        <end position="23"/>
    </location>
</feature>
<sequence>MKKILLATVTLATLLGSAAPSFAATAPIFHEDGYTLTKTTISVSGKTTYTPYTLVAKDPNSGVMTTFVPIWYVMQVLSQNGLAATWDGAGKGMLTIWDGGFGKGFGIFNSKGSASVMLNGKQAETGVPRLTVKDPESGVYTTYFPIYYINQLLTALKYNVTWNGSTHRWAMTPPQLYTPGTGTNTNPSTPPTTSTGTGTTSTSGGSSASPIAGVPAPIQGTWEQATRPQTIGDPNEIALGYGGNVTYSFTPNGLSPTAANLQLADQQAQDVVTESNVQSLSNPQYWGLLSTYGMLSTSTQWYNDPSNAFYDKQFPVADMKDGFVIQKDPYVVVMTDTGLLTASGTPEYLIGQYLGYGSNSSQGQVTVWKEEWVNSKTGVVMSIPNYAGIMLPALDKGANRPHLGLGTYFGTNVNGVYNPWNVGTGLDVVPILSWKPNIG</sequence>
<evidence type="ECO:0000313" key="4">
    <source>
        <dbReference type="Proteomes" id="UP000245380"/>
    </source>
</evidence>
<dbReference type="OrthoDB" id="2374334at2"/>
<protein>
    <recommendedName>
        <fullName evidence="5">Copper amine oxidase-like N-terminal domain-containing protein</fullName>
    </recommendedName>
</protein>
<keyword evidence="4" id="KW-1185">Reference proteome</keyword>
<dbReference type="Proteomes" id="UP000245380">
    <property type="component" value="Unassembled WGS sequence"/>
</dbReference>
<reference evidence="3 4" key="1">
    <citation type="submission" date="2016-11" db="EMBL/GenBank/DDBJ databases">
        <title>Comparative genomics of Acidibacillus ferroxidans species.</title>
        <authorList>
            <person name="Oliveira G."/>
            <person name="Nunes G."/>
            <person name="Oliveira R."/>
            <person name="Araujo F."/>
            <person name="Salim A."/>
            <person name="Scholte L."/>
            <person name="Morais D."/>
            <person name="Nancucheo I."/>
            <person name="Johnson D.B."/>
            <person name="Grail B."/>
            <person name="Bittencourt J."/>
            <person name="Valadares R."/>
        </authorList>
    </citation>
    <scope>NUCLEOTIDE SEQUENCE [LARGE SCALE GENOMIC DNA]</scope>
    <source>
        <strain evidence="3 4">Y002</strain>
    </source>
</reference>
<organism evidence="3 4">
    <name type="scientific">Sulfoacidibacillus thermotolerans</name>
    <name type="common">Acidibacillus sulfuroxidans</name>
    <dbReference type="NCBI Taxonomy" id="1765684"/>
    <lineage>
        <taxon>Bacteria</taxon>
        <taxon>Bacillati</taxon>
        <taxon>Bacillota</taxon>
        <taxon>Bacilli</taxon>
        <taxon>Bacillales</taxon>
        <taxon>Alicyclobacillaceae</taxon>
        <taxon>Sulfoacidibacillus</taxon>
    </lineage>
</organism>
<dbReference type="RefSeq" id="WP_109431736.1">
    <property type="nucleotide sequence ID" value="NZ_MPDK01000046.1"/>
</dbReference>
<evidence type="ECO:0000256" key="1">
    <source>
        <dbReference type="SAM" id="MobiDB-lite"/>
    </source>
</evidence>
<accession>A0A2U3D0P8</accession>
<evidence type="ECO:0000313" key="3">
    <source>
        <dbReference type="EMBL" id="PWI54871.1"/>
    </source>
</evidence>
<feature type="compositionally biased region" description="Low complexity" evidence="1">
    <location>
        <begin position="178"/>
        <end position="207"/>
    </location>
</feature>
<name>A0A2U3D0P8_SULT2</name>
<feature type="chain" id="PRO_5015569724" description="Copper amine oxidase-like N-terminal domain-containing protein" evidence="2">
    <location>
        <begin position="24"/>
        <end position="439"/>
    </location>
</feature>
<comment type="caution">
    <text evidence="3">The sequence shown here is derived from an EMBL/GenBank/DDBJ whole genome shotgun (WGS) entry which is preliminary data.</text>
</comment>
<gene>
    <name evidence="3" type="ORF">BM613_13575</name>
</gene>
<evidence type="ECO:0008006" key="5">
    <source>
        <dbReference type="Google" id="ProtNLM"/>
    </source>
</evidence>
<proteinExistence type="predicted"/>